<dbReference type="InterPro" id="IPR014330">
    <property type="entry name" value="RNA-bd_S4-rel_YaaA"/>
</dbReference>
<dbReference type="NCBIfam" id="TIGR02988">
    <property type="entry name" value="YaaA_near_RecF"/>
    <property type="match status" value="1"/>
</dbReference>
<dbReference type="SUPFAM" id="SSF55174">
    <property type="entry name" value="Alpha-L RNA-binding motif"/>
    <property type="match status" value="1"/>
</dbReference>
<evidence type="ECO:0000256" key="1">
    <source>
        <dbReference type="PROSITE-ProRule" id="PRU00182"/>
    </source>
</evidence>
<dbReference type="AlphaFoldDB" id="A0A4R5G3U4"/>
<dbReference type="InterPro" id="IPR036986">
    <property type="entry name" value="S4_RNA-bd_sf"/>
</dbReference>
<proteinExistence type="predicted"/>
<keyword evidence="4" id="KW-1185">Reference proteome</keyword>
<dbReference type="GO" id="GO:0003723">
    <property type="term" value="F:RNA binding"/>
    <property type="evidence" value="ECO:0007669"/>
    <property type="project" value="UniProtKB-KW"/>
</dbReference>
<organism evidence="3 4">
    <name type="scientific">Streptococcus vicugnae</name>
    <dbReference type="NCBI Taxonomy" id="2740579"/>
    <lineage>
        <taxon>Bacteria</taxon>
        <taxon>Bacillati</taxon>
        <taxon>Bacillota</taxon>
        <taxon>Bacilli</taxon>
        <taxon>Lactobacillales</taxon>
        <taxon>Streptococcaceae</taxon>
        <taxon>Streptococcus</taxon>
    </lineage>
</organism>
<evidence type="ECO:0000313" key="4">
    <source>
        <dbReference type="Proteomes" id="UP000295231"/>
    </source>
</evidence>
<reference evidence="3 4" key="1">
    <citation type="submission" date="2019-03" db="EMBL/GenBank/DDBJ databases">
        <authorList>
            <person name="Fan P."/>
        </authorList>
    </citation>
    <scope>NUCLEOTIDE SEQUENCE [LARGE SCALE GENOMIC DNA]</scope>
    <source>
        <strain evidence="3 4">KCJ4950</strain>
    </source>
</reference>
<dbReference type="EMBL" id="SJWY01000153">
    <property type="protein sequence ID" value="TDE71602.1"/>
    <property type="molecule type" value="Genomic_DNA"/>
</dbReference>
<dbReference type="Pfam" id="PF13275">
    <property type="entry name" value="S4_2"/>
    <property type="match status" value="1"/>
</dbReference>
<evidence type="ECO:0000256" key="2">
    <source>
        <dbReference type="SAM" id="MobiDB-lite"/>
    </source>
</evidence>
<evidence type="ECO:0000313" key="3">
    <source>
        <dbReference type="EMBL" id="TDE71602.1"/>
    </source>
</evidence>
<gene>
    <name evidence="3" type="primary">yaaA</name>
    <name evidence="3" type="ORF">E0E04_06655</name>
</gene>
<protein>
    <submittedName>
        <fullName evidence="3">S4 domain-containing protein YaaA</fullName>
    </submittedName>
</protein>
<feature type="region of interest" description="Disordered" evidence="2">
    <location>
        <begin position="101"/>
        <end position="131"/>
    </location>
</feature>
<dbReference type="Gene3D" id="3.10.290.10">
    <property type="entry name" value="RNA-binding S4 domain"/>
    <property type="match status" value="1"/>
</dbReference>
<comment type="caution">
    <text evidence="3">The sequence shown here is derived from an EMBL/GenBank/DDBJ whole genome shotgun (WGS) entry which is preliminary data.</text>
</comment>
<accession>A0A4R5G3U4</accession>
<name>A0A4R5G3U4_9STRE</name>
<dbReference type="Proteomes" id="UP000295231">
    <property type="component" value="Unassembled WGS sequence"/>
</dbReference>
<keyword evidence="1" id="KW-0694">RNA-binding</keyword>
<sequence length="131" mass="14822">MEKTMEYKLFDDYITLQALLKELGIIQSGGAIKAYLAETTVLFNGEDEKRRGKKIRIGDVVSIPEDSIIIDIIAPTEKEKEEHLEAMAEKARVAAIVKELNAKNKKDKKQSQPKKQAKPNKERKPVRFPGT</sequence>
<dbReference type="PROSITE" id="PS50889">
    <property type="entry name" value="S4"/>
    <property type="match status" value="1"/>
</dbReference>
<feature type="compositionally biased region" description="Basic residues" evidence="2">
    <location>
        <begin position="103"/>
        <end position="118"/>
    </location>
</feature>